<dbReference type="InterPro" id="IPR057741">
    <property type="entry name" value="YeaG"/>
</dbReference>
<dbReference type="Gene3D" id="3.40.50.300">
    <property type="entry name" value="P-loop containing nucleotide triphosphate hydrolases"/>
    <property type="match status" value="1"/>
</dbReference>
<keyword evidence="2" id="KW-0418">Kinase</keyword>
<protein>
    <submittedName>
        <fullName evidence="2">PrkA family serine protein kinase</fullName>
    </submittedName>
</protein>
<proteinExistence type="predicted"/>
<name>A0A2P7B7V5_9HYPH</name>
<dbReference type="InterPro" id="IPR013153">
    <property type="entry name" value="Prk_AAA"/>
</dbReference>
<dbReference type="PIRSF" id="PIRSF000549">
    <property type="entry name" value="Ser_prot_kin"/>
    <property type="match status" value="1"/>
</dbReference>
<dbReference type="PANTHER" id="PTHR30267">
    <property type="entry name" value="PROTEIN KINASE PRKA"/>
    <property type="match status" value="1"/>
</dbReference>
<sequence length="649" mass="74415">MTTQASDVFSLFSEIYSSEKQEEMSLQEYLLACRNDPRMFATASERMVDAIGEPKLIDTSTDERLGRIFLNRTIKIYPAFADFYGMEDTIERIVGYFRYAAQGLEERKQILYLLGPVGGGKSSLAERLKQLMEHRPIYTLKAGNQISPIFESPLGLFHPERMSGLLEEKYGIARRRLNGLISPWASKRLDEFAGDISKFSVVKLTPSRLRQIGIAKTEPGDENNQDVSSLVGKVDIRQLENFSQADPDAYSFSGGLNRTTQGMLEFVEMFKAPIKVLHPLLTATQEGNYNGTENFGAFPFQGIILAHSNESEWLQFKNNKNNEAFLDRMSVVKVPYCLRVTEEKQIYEKLLRESELLNNPCAPEVLEILSRFTVSTRLAEHENSPLYTKMRVYDGENLRESDPKAKSVQEYRDAAGVDEGMNGISTRFAFKVLSETFNYDTKQVAADPVHLMYVLEQSVKREQFPQEVEANYLDFIKSELATRYAEFIGHEIQKAYLESYSEYGQNLFDRYIAYADAWIEDQDYKDPDTGQILNRGILDSELSQIEKPAGIANPKDFRNEVVKFTLRAKAKNNGRNPSWTSYEKLREVIEKRMFGQVEDLLPVISFGSKKDGATEKQHTEFVQRMVERGYTERQVRRLVDWYMRVNKAG</sequence>
<reference evidence="3" key="1">
    <citation type="submission" date="2017-11" db="EMBL/GenBank/DDBJ databases">
        <authorList>
            <person name="Kuznetsova I."/>
            <person name="Sazanova A."/>
            <person name="Chirak E."/>
            <person name="Safronova V."/>
            <person name="Willems A."/>
        </authorList>
    </citation>
    <scope>NUCLEOTIDE SEQUENCE [LARGE SCALE GENOMIC DNA]</scope>
    <source>
        <strain evidence="3">CCBAU 03422</strain>
    </source>
</reference>
<dbReference type="Pfam" id="PF06798">
    <property type="entry name" value="PrkA"/>
    <property type="match status" value="1"/>
</dbReference>
<dbReference type="InterPro" id="IPR016230">
    <property type="entry name" value="PrkA/YeaG"/>
</dbReference>
<keyword evidence="2" id="KW-0808">Transferase</keyword>
<dbReference type="SUPFAM" id="SSF52540">
    <property type="entry name" value="P-loop containing nucleoside triphosphate hydrolases"/>
    <property type="match status" value="1"/>
</dbReference>
<organism evidence="2 3">
    <name type="scientific">Phyllobacterium sophorae</name>
    <dbReference type="NCBI Taxonomy" id="1520277"/>
    <lineage>
        <taxon>Bacteria</taxon>
        <taxon>Pseudomonadati</taxon>
        <taxon>Pseudomonadota</taxon>
        <taxon>Alphaproteobacteria</taxon>
        <taxon>Hyphomicrobiales</taxon>
        <taxon>Phyllobacteriaceae</taxon>
        <taxon>Phyllobacterium</taxon>
    </lineage>
</organism>
<dbReference type="NCBIfam" id="NF011999">
    <property type="entry name" value="PRK15455.1"/>
    <property type="match status" value="1"/>
</dbReference>
<feature type="domain" description="PrkA AAA" evidence="1">
    <location>
        <begin position="24"/>
        <end position="385"/>
    </location>
</feature>
<evidence type="ECO:0000313" key="3">
    <source>
        <dbReference type="Proteomes" id="UP000241764"/>
    </source>
</evidence>
<evidence type="ECO:0000313" key="2">
    <source>
        <dbReference type="EMBL" id="PSH62539.1"/>
    </source>
</evidence>
<keyword evidence="3" id="KW-1185">Reference proteome</keyword>
<comment type="caution">
    <text evidence="2">The sequence shown here is derived from an EMBL/GenBank/DDBJ whole genome shotgun (WGS) entry which is preliminary data.</text>
</comment>
<dbReference type="OrthoDB" id="9761914at2"/>
<dbReference type="InterPro" id="IPR010650">
    <property type="entry name" value="PrkA_C"/>
</dbReference>
<dbReference type="Proteomes" id="UP000241764">
    <property type="component" value="Unassembled WGS sequence"/>
</dbReference>
<evidence type="ECO:0000259" key="1">
    <source>
        <dbReference type="SMART" id="SM00763"/>
    </source>
</evidence>
<dbReference type="SMART" id="SM00763">
    <property type="entry name" value="AAA_PrkA"/>
    <property type="match status" value="1"/>
</dbReference>
<dbReference type="EMBL" id="PGGM01000009">
    <property type="protein sequence ID" value="PSH62539.1"/>
    <property type="molecule type" value="Genomic_DNA"/>
</dbReference>
<dbReference type="RefSeq" id="WP_106665714.1">
    <property type="nucleotide sequence ID" value="NZ_PGGM01000009.1"/>
</dbReference>
<accession>A0A2P7B7V5</accession>
<dbReference type="PANTHER" id="PTHR30267:SF2">
    <property type="entry name" value="PROTEIN PRKA"/>
    <property type="match status" value="1"/>
</dbReference>
<dbReference type="InterPro" id="IPR027417">
    <property type="entry name" value="P-loop_NTPase"/>
</dbReference>
<dbReference type="AlphaFoldDB" id="A0A2P7B7V5"/>
<dbReference type="Pfam" id="PF08298">
    <property type="entry name" value="AAA_PrkA"/>
    <property type="match status" value="1"/>
</dbReference>
<dbReference type="GO" id="GO:0004672">
    <property type="term" value="F:protein kinase activity"/>
    <property type="evidence" value="ECO:0007669"/>
    <property type="project" value="InterPro"/>
</dbReference>
<gene>
    <name evidence="2" type="ORF">CU103_18815</name>
</gene>